<evidence type="ECO:0000256" key="1">
    <source>
        <dbReference type="SAM" id="MobiDB-lite"/>
    </source>
</evidence>
<evidence type="ECO:0000313" key="3">
    <source>
        <dbReference type="Proteomes" id="UP000053599"/>
    </source>
</evidence>
<dbReference type="EMBL" id="KN846954">
    <property type="protein sequence ID" value="KIV77858.1"/>
    <property type="molecule type" value="Genomic_DNA"/>
</dbReference>
<proteinExistence type="predicted"/>
<evidence type="ECO:0000313" key="2">
    <source>
        <dbReference type="EMBL" id="KIV77858.1"/>
    </source>
</evidence>
<name>A0A0D1YSD4_9EURO</name>
<feature type="compositionally biased region" description="Polar residues" evidence="1">
    <location>
        <begin position="115"/>
        <end position="126"/>
    </location>
</feature>
<organism evidence="2 3">
    <name type="scientific">Exophiala sideris</name>
    <dbReference type="NCBI Taxonomy" id="1016849"/>
    <lineage>
        <taxon>Eukaryota</taxon>
        <taxon>Fungi</taxon>
        <taxon>Dikarya</taxon>
        <taxon>Ascomycota</taxon>
        <taxon>Pezizomycotina</taxon>
        <taxon>Eurotiomycetes</taxon>
        <taxon>Chaetothyriomycetidae</taxon>
        <taxon>Chaetothyriales</taxon>
        <taxon>Herpotrichiellaceae</taxon>
        <taxon>Exophiala</taxon>
    </lineage>
</organism>
<protein>
    <submittedName>
        <fullName evidence="2">Uncharacterized protein</fullName>
    </submittedName>
</protein>
<dbReference type="Proteomes" id="UP000053599">
    <property type="component" value="Unassembled WGS sequence"/>
</dbReference>
<feature type="region of interest" description="Disordered" evidence="1">
    <location>
        <begin position="96"/>
        <end position="126"/>
    </location>
</feature>
<accession>A0A0D1YSD4</accession>
<dbReference type="HOGENOM" id="CLU_1777466_0_0_1"/>
<sequence>MAFTSTFATTAPQDIVATALGTFDPLCALVDIVGEPSQAELASGIAPTTALTKKYGTYVGSTVQCHEVLVVSLTWEMSILHFTDGFYGSETFPYSDDSCQPWAPSKQQRRRGLHSDQSPPTTTPNCNLTINVSLAHSSVMDVSYKS</sequence>
<reference evidence="2 3" key="1">
    <citation type="submission" date="2015-01" db="EMBL/GenBank/DDBJ databases">
        <title>The Genome Sequence of Exophiala sideris CBS121828.</title>
        <authorList>
            <consortium name="The Broad Institute Genomics Platform"/>
            <person name="Cuomo C."/>
            <person name="de Hoog S."/>
            <person name="Gorbushina A."/>
            <person name="Stielow B."/>
            <person name="Teixiera M."/>
            <person name="Abouelleil A."/>
            <person name="Chapman S.B."/>
            <person name="Priest M."/>
            <person name="Young S.K."/>
            <person name="Wortman J."/>
            <person name="Nusbaum C."/>
            <person name="Birren B."/>
        </authorList>
    </citation>
    <scope>NUCLEOTIDE SEQUENCE [LARGE SCALE GENOMIC DNA]</scope>
    <source>
        <strain evidence="2 3">CBS 121828</strain>
    </source>
</reference>
<dbReference type="AlphaFoldDB" id="A0A0D1YSD4"/>
<gene>
    <name evidence="2" type="ORF">PV11_09636</name>
</gene>